<dbReference type="Proteomes" id="UP001060919">
    <property type="component" value="Chromosome"/>
</dbReference>
<dbReference type="SUPFAM" id="SSF52402">
    <property type="entry name" value="Adenine nucleotide alpha hydrolases-like"/>
    <property type="match status" value="2"/>
</dbReference>
<evidence type="ECO:0000259" key="2">
    <source>
        <dbReference type="Pfam" id="PF00582"/>
    </source>
</evidence>
<comment type="similarity">
    <text evidence="1">Belongs to the universal stress protein A family.</text>
</comment>
<dbReference type="Pfam" id="PF00582">
    <property type="entry name" value="Usp"/>
    <property type="match status" value="2"/>
</dbReference>
<sequence length="276" mass="30924">MKPIKRILYPTDFSAMAIIGYKYCLNLARQLGARIDVLHVYRIDLGVPVNDLIAYKMIDERKRSAQLKLGSFAHLQKTGEQDLTEGLDIHAHTSVGMPEDEIIAFSKENDIDLIVMPTKGEHNILESLFGSVTTAVAGLAECPVLIVPEQVAYRPIADIAYATDLSVENINRVEIPLALAKLLQANLHYVHIYNKEKALAGEVDELLTANTDGVEVLFHELEGGTVQEGMKHFLNEKSIDLLMAYSPPKNFFERLFRLSTTRHLLEQISCPLLVMR</sequence>
<dbReference type="AlphaFoldDB" id="A0A916DPE0"/>
<organism evidence="3 4">
    <name type="scientific">Aureispira anguillae</name>
    <dbReference type="NCBI Taxonomy" id="2864201"/>
    <lineage>
        <taxon>Bacteria</taxon>
        <taxon>Pseudomonadati</taxon>
        <taxon>Bacteroidota</taxon>
        <taxon>Saprospiria</taxon>
        <taxon>Saprospirales</taxon>
        <taxon>Saprospiraceae</taxon>
        <taxon>Aureispira</taxon>
    </lineage>
</organism>
<gene>
    <name evidence="3" type="ORF">AsAng_0011870</name>
</gene>
<evidence type="ECO:0000313" key="4">
    <source>
        <dbReference type="Proteomes" id="UP001060919"/>
    </source>
</evidence>
<keyword evidence="4" id="KW-1185">Reference proteome</keyword>
<name>A0A916DPE0_9BACT</name>
<evidence type="ECO:0000256" key="1">
    <source>
        <dbReference type="ARBA" id="ARBA00008791"/>
    </source>
</evidence>
<dbReference type="PANTHER" id="PTHR46268">
    <property type="entry name" value="STRESS RESPONSE PROTEIN NHAX"/>
    <property type="match status" value="1"/>
</dbReference>
<dbReference type="InterPro" id="IPR006015">
    <property type="entry name" value="Universal_stress_UspA"/>
</dbReference>
<feature type="domain" description="UspA" evidence="2">
    <location>
        <begin position="4"/>
        <end position="148"/>
    </location>
</feature>
<dbReference type="Gene3D" id="3.40.50.12370">
    <property type="match status" value="1"/>
</dbReference>
<dbReference type="PRINTS" id="PR01438">
    <property type="entry name" value="UNVRSLSTRESS"/>
</dbReference>
<evidence type="ECO:0000313" key="3">
    <source>
        <dbReference type="EMBL" id="BDS10479.1"/>
    </source>
</evidence>
<reference evidence="3" key="1">
    <citation type="submission" date="2022-09" db="EMBL/GenBank/DDBJ databases">
        <title>Aureispira anguillicida sp. nov., isolated from Leptocephalus of Japanese eel Anguilla japonica.</title>
        <authorList>
            <person name="Yuasa K."/>
            <person name="Mekata T."/>
            <person name="Ikunari K."/>
        </authorList>
    </citation>
    <scope>NUCLEOTIDE SEQUENCE</scope>
    <source>
        <strain evidence="3">EL160426</strain>
    </source>
</reference>
<dbReference type="InterPro" id="IPR006016">
    <property type="entry name" value="UspA"/>
</dbReference>
<accession>A0A916DPE0</accession>
<proteinExistence type="inferred from homology"/>
<dbReference type="CDD" id="cd00293">
    <property type="entry name" value="USP-like"/>
    <property type="match status" value="1"/>
</dbReference>
<feature type="domain" description="UspA" evidence="2">
    <location>
        <begin position="205"/>
        <end position="276"/>
    </location>
</feature>
<dbReference type="PANTHER" id="PTHR46268:SF6">
    <property type="entry name" value="UNIVERSAL STRESS PROTEIN UP12"/>
    <property type="match status" value="1"/>
</dbReference>
<dbReference type="RefSeq" id="WP_264791787.1">
    <property type="nucleotide sequence ID" value="NZ_AP026867.1"/>
</dbReference>
<dbReference type="EMBL" id="AP026867">
    <property type="protein sequence ID" value="BDS10479.1"/>
    <property type="molecule type" value="Genomic_DNA"/>
</dbReference>
<protein>
    <submittedName>
        <fullName evidence="3">Universal stress protein</fullName>
    </submittedName>
</protein>
<dbReference type="KEGG" id="aup:AsAng_0011870"/>